<dbReference type="EMBL" id="JARKIF010000024">
    <property type="protein sequence ID" value="KAJ7615486.1"/>
    <property type="molecule type" value="Genomic_DNA"/>
</dbReference>
<gene>
    <name evidence="1" type="ORF">FB45DRAFT_1035475</name>
</gene>
<keyword evidence="2" id="KW-1185">Reference proteome</keyword>
<sequence length="111" mass="12045">MHSLRVLHLDFLHASETLCILALFSALPPPTSIPHLETLSMYIGPADKVPVPQAAASGLREILDAYGELRTFHVELGWRGSRAGLLSLAEYIRAQTPARIRVSGSISKQSG</sequence>
<evidence type="ECO:0000313" key="2">
    <source>
        <dbReference type="Proteomes" id="UP001221142"/>
    </source>
</evidence>
<name>A0AAD7FEG5_9AGAR</name>
<protein>
    <submittedName>
        <fullName evidence="1">Uncharacterized protein</fullName>
    </submittedName>
</protein>
<evidence type="ECO:0000313" key="1">
    <source>
        <dbReference type="EMBL" id="KAJ7615486.1"/>
    </source>
</evidence>
<comment type="caution">
    <text evidence="1">The sequence shown here is derived from an EMBL/GenBank/DDBJ whole genome shotgun (WGS) entry which is preliminary data.</text>
</comment>
<reference evidence="1" key="1">
    <citation type="submission" date="2023-03" db="EMBL/GenBank/DDBJ databases">
        <title>Massive genome expansion in bonnet fungi (Mycena s.s.) driven by repeated elements and novel gene families across ecological guilds.</title>
        <authorList>
            <consortium name="Lawrence Berkeley National Laboratory"/>
            <person name="Harder C.B."/>
            <person name="Miyauchi S."/>
            <person name="Viragh M."/>
            <person name="Kuo A."/>
            <person name="Thoen E."/>
            <person name="Andreopoulos B."/>
            <person name="Lu D."/>
            <person name="Skrede I."/>
            <person name="Drula E."/>
            <person name="Henrissat B."/>
            <person name="Morin E."/>
            <person name="Kohler A."/>
            <person name="Barry K."/>
            <person name="LaButti K."/>
            <person name="Morin E."/>
            <person name="Salamov A."/>
            <person name="Lipzen A."/>
            <person name="Mereny Z."/>
            <person name="Hegedus B."/>
            <person name="Baldrian P."/>
            <person name="Stursova M."/>
            <person name="Weitz H."/>
            <person name="Taylor A."/>
            <person name="Grigoriev I.V."/>
            <person name="Nagy L.G."/>
            <person name="Martin F."/>
            <person name="Kauserud H."/>
        </authorList>
    </citation>
    <scope>NUCLEOTIDE SEQUENCE</scope>
    <source>
        <strain evidence="1">9284</strain>
    </source>
</reference>
<organism evidence="1 2">
    <name type="scientific">Roridomyces roridus</name>
    <dbReference type="NCBI Taxonomy" id="1738132"/>
    <lineage>
        <taxon>Eukaryota</taxon>
        <taxon>Fungi</taxon>
        <taxon>Dikarya</taxon>
        <taxon>Basidiomycota</taxon>
        <taxon>Agaricomycotina</taxon>
        <taxon>Agaricomycetes</taxon>
        <taxon>Agaricomycetidae</taxon>
        <taxon>Agaricales</taxon>
        <taxon>Marasmiineae</taxon>
        <taxon>Mycenaceae</taxon>
        <taxon>Roridomyces</taxon>
    </lineage>
</organism>
<accession>A0AAD7FEG5</accession>
<dbReference type="Proteomes" id="UP001221142">
    <property type="component" value="Unassembled WGS sequence"/>
</dbReference>
<dbReference type="AlphaFoldDB" id="A0AAD7FEG5"/>
<proteinExistence type="predicted"/>